<evidence type="ECO:0000313" key="2">
    <source>
        <dbReference type="EMBL" id="GAA2153372.1"/>
    </source>
</evidence>
<feature type="compositionally biased region" description="Low complexity" evidence="1">
    <location>
        <begin position="20"/>
        <end position="35"/>
    </location>
</feature>
<dbReference type="Proteomes" id="UP001422759">
    <property type="component" value="Unassembled WGS sequence"/>
</dbReference>
<feature type="region of interest" description="Disordered" evidence="1">
    <location>
        <begin position="1"/>
        <end position="62"/>
    </location>
</feature>
<sequence length="110" mass="11634">MTESSGRRRSVRPAGCRVNPASPASPWDPPARAWPGRTPSRRGVRAPADVADPTGTGATGTSAAHRLGLIVRRPDRLAPVERNAQDAEWDRTAAFRTDTLTTCAPHGGAV</sequence>
<evidence type="ECO:0000256" key="1">
    <source>
        <dbReference type="SAM" id="MobiDB-lite"/>
    </source>
</evidence>
<keyword evidence="3" id="KW-1185">Reference proteome</keyword>
<protein>
    <submittedName>
        <fullName evidence="2">Uncharacterized protein</fullName>
    </submittedName>
</protein>
<dbReference type="EMBL" id="BAAANT010000038">
    <property type="protein sequence ID" value="GAA2153372.1"/>
    <property type="molecule type" value="Genomic_DNA"/>
</dbReference>
<evidence type="ECO:0000313" key="3">
    <source>
        <dbReference type="Proteomes" id="UP001422759"/>
    </source>
</evidence>
<organism evidence="2 3">
    <name type="scientific">Kitasatospora kazusensis</name>
    <dbReference type="NCBI Taxonomy" id="407974"/>
    <lineage>
        <taxon>Bacteria</taxon>
        <taxon>Bacillati</taxon>
        <taxon>Actinomycetota</taxon>
        <taxon>Actinomycetes</taxon>
        <taxon>Kitasatosporales</taxon>
        <taxon>Streptomycetaceae</taxon>
        <taxon>Kitasatospora</taxon>
    </lineage>
</organism>
<reference evidence="2 3" key="1">
    <citation type="journal article" date="2019" name="Int. J. Syst. Evol. Microbiol.">
        <title>The Global Catalogue of Microorganisms (GCM) 10K type strain sequencing project: providing services to taxonomists for standard genome sequencing and annotation.</title>
        <authorList>
            <consortium name="The Broad Institute Genomics Platform"/>
            <consortium name="The Broad Institute Genome Sequencing Center for Infectious Disease"/>
            <person name="Wu L."/>
            <person name="Ma J."/>
        </authorList>
    </citation>
    <scope>NUCLEOTIDE SEQUENCE [LARGE SCALE GENOMIC DNA]</scope>
    <source>
        <strain evidence="2 3">JCM 14560</strain>
    </source>
</reference>
<name>A0ABN3A3X8_9ACTN</name>
<gene>
    <name evidence="2" type="ORF">GCM10009760_51010</name>
</gene>
<proteinExistence type="predicted"/>
<accession>A0ABN3A3X8</accession>
<comment type="caution">
    <text evidence="2">The sequence shown here is derived from an EMBL/GenBank/DDBJ whole genome shotgun (WGS) entry which is preliminary data.</text>
</comment>